<dbReference type="InterPro" id="IPR050879">
    <property type="entry name" value="Acyltransferase_3"/>
</dbReference>
<feature type="transmembrane region" description="Helical" evidence="1">
    <location>
        <begin position="19"/>
        <end position="38"/>
    </location>
</feature>
<comment type="caution">
    <text evidence="3">The sequence shown here is derived from an EMBL/GenBank/DDBJ whole genome shotgun (WGS) entry which is preliminary data.</text>
</comment>
<feature type="transmembrane region" description="Helical" evidence="1">
    <location>
        <begin position="59"/>
        <end position="79"/>
    </location>
</feature>
<accession>A0A850PXZ8</accession>
<dbReference type="EMBL" id="JABFYL010000045">
    <property type="protein sequence ID" value="NVN52784.1"/>
    <property type="molecule type" value="Genomic_DNA"/>
</dbReference>
<keyword evidence="1" id="KW-0472">Membrane</keyword>
<dbReference type="PANTHER" id="PTHR23028:SF53">
    <property type="entry name" value="ACYL_TRANSF_3 DOMAIN-CONTAINING PROTEIN"/>
    <property type="match status" value="1"/>
</dbReference>
<feature type="transmembrane region" description="Helical" evidence="1">
    <location>
        <begin position="284"/>
        <end position="302"/>
    </location>
</feature>
<keyword evidence="3" id="KW-0808">Transferase</keyword>
<dbReference type="GO" id="GO:0016020">
    <property type="term" value="C:membrane"/>
    <property type="evidence" value="ECO:0007669"/>
    <property type="project" value="TreeGrafter"/>
</dbReference>
<feature type="transmembrane region" description="Helical" evidence="1">
    <location>
        <begin position="198"/>
        <end position="214"/>
    </location>
</feature>
<reference evidence="3 4" key="1">
    <citation type="submission" date="2020-05" db="EMBL/GenBank/DDBJ databases">
        <title>Draft genome sequence of Mycobacterium hippocampi DL, isolated from European seabass, Dicentrarchus labrax, reared in fish farms.</title>
        <authorList>
            <person name="Stathopoulou P."/>
            <person name="Asimakis E."/>
            <person name="Tzokas K."/>
            <person name="Batargias C."/>
            <person name="Tsiamis G."/>
        </authorList>
    </citation>
    <scope>NUCLEOTIDE SEQUENCE [LARGE SCALE GENOMIC DNA]</scope>
    <source>
        <strain evidence="3 4">DL</strain>
    </source>
</reference>
<feature type="transmembrane region" description="Helical" evidence="1">
    <location>
        <begin position="308"/>
        <end position="328"/>
    </location>
</feature>
<dbReference type="PANTHER" id="PTHR23028">
    <property type="entry name" value="ACETYLTRANSFERASE"/>
    <property type="match status" value="1"/>
</dbReference>
<dbReference type="AlphaFoldDB" id="A0A850PXZ8"/>
<evidence type="ECO:0000256" key="1">
    <source>
        <dbReference type="SAM" id="Phobius"/>
    </source>
</evidence>
<keyword evidence="1" id="KW-0812">Transmembrane</keyword>
<gene>
    <name evidence="3" type="ORF">HLY00_4494</name>
</gene>
<feature type="domain" description="Acyltransferase 3" evidence="2">
    <location>
        <begin position="2"/>
        <end position="325"/>
    </location>
</feature>
<organism evidence="3 4">
    <name type="scientific">Mycolicibacterium hippocampi</name>
    <dbReference type="NCBI Taxonomy" id="659824"/>
    <lineage>
        <taxon>Bacteria</taxon>
        <taxon>Bacillati</taxon>
        <taxon>Actinomycetota</taxon>
        <taxon>Actinomycetes</taxon>
        <taxon>Mycobacteriales</taxon>
        <taxon>Mycobacteriaceae</taxon>
        <taxon>Mycolicibacterium</taxon>
    </lineage>
</organism>
<dbReference type="Proteomes" id="UP000570517">
    <property type="component" value="Unassembled WGS sequence"/>
</dbReference>
<feature type="transmembrane region" description="Helical" evidence="1">
    <location>
        <begin position="131"/>
        <end position="148"/>
    </location>
</feature>
<feature type="transmembrane region" description="Helical" evidence="1">
    <location>
        <begin position="221"/>
        <end position="237"/>
    </location>
</feature>
<feature type="transmembrane region" description="Helical" evidence="1">
    <location>
        <begin position="157"/>
        <end position="178"/>
    </location>
</feature>
<evidence type="ECO:0000313" key="3">
    <source>
        <dbReference type="EMBL" id="NVN52784.1"/>
    </source>
</evidence>
<dbReference type="Pfam" id="PF01757">
    <property type="entry name" value="Acyl_transf_3"/>
    <property type="match status" value="1"/>
</dbReference>
<dbReference type="GO" id="GO:0009103">
    <property type="term" value="P:lipopolysaccharide biosynthetic process"/>
    <property type="evidence" value="ECO:0007669"/>
    <property type="project" value="TreeGrafter"/>
</dbReference>
<keyword evidence="3" id="KW-0012">Acyltransferase</keyword>
<proteinExistence type="predicted"/>
<evidence type="ECO:0000313" key="4">
    <source>
        <dbReference type="Proteomes" id="UP000570517"/>
    </source>
</evidence>
<protein>
    <submittedName>
        <fullName evidence="3">Putative acyltransferase</fullName>
    </submittedName>
</protein>
<name>A0A850PXZ8_9MYCO</name>
<sequence>MAILAVLAYHLWGVPQGGFVGIDVFFVISGFLVTDSLLRHTEQTGRVDFRDFYWNRVRRIVPAATIVLILTWAVSVYVLPPPGAREVGVDAVFAFFFIANWHFAAGDTSYLTAAEAVSPVQHYWALAVEEQFYLVWPALIFVATLVAVRKAWSSGRWMLLTGAVMGVVVGASLGWALYQSATSPSWAFFSTLTRVWELGIGAMLATAVGVLATMPDILRPVLSWVGLGLVGAGMVLIDGTAGFPAPWALLPVAGAAMVIAAGVGTEPKFQVLLRNRVSTYVGDLAYSLYLMHWPVIIFLTALMATSVNFYVCVLALTFGLAIASYHFVENPLRFASREAIRDARHAMRHGLFETQRSTKVAVVASLGLLAVALISYAMRPDAFEPPAPAEAAVVQAR</sequence>
<dbReference type="GO" id="GO:0016747">
    <property type="term" value="F:acyltransferase activity, transferring groups other than amino-acyl groups"/>
    <property type="evidence" value="ECO:0007669"/>
    <property type="project" value="InterPro"/>
</dbReference>
<feature type="transmembrane region" description="Helical" evidence="1">
    <location>
        <begin position="243"/>
        <end position="263"/>
    </location>
</feature>
<keyword evidence="1" id="KW-1133">Transmembrane helix</keyword>
<feature type="transmembrane region" description="Helical" evidence="1">
    <location>
        <begin position="360"/>
        <end position="378"/>
    </location>
</feature>
<evidence type="ECO:0000259" key="2">
    <source>
        <dbReference type="Pfam" id="PF01757"/>
    </source>
</evidence>
<keyword evidence="4" id="KW-1185">Reference proteome</keyword>
<dbReference type="InterPro" id="IPR002656">
    <property type="entry name" value="Acyl_transf_3_dom"/>
</dbReference>